<accession>A0A5J9UXV3</accession>
<feature type="non-terminal residue" evidence="2">
    <location>
        <position position="1"/>
    </location>
</feature>
<evidence type="ECO:0000256" key="1">
    <source>
        <dbReference type="SAM" id="MobiDB-lite"/>
    </source>
</evidence>
<sequence>MAVPPPHPQRAKAAGVLPPPCNRRGGSLHPIPGVSRWRLKSLLRFRRDSMVPSLPQRSRHSLTPVTRKKQLLVFSCRASMKLQEIPSPAAMTSADAIRPPTGHPQGFMVAINL</sequence>
<proteinExistence type="predicted"/>
<gene>
    <name evidence="2" type="ORF">EJB05_20262</name>
</gene>
<organism evidence="2 3">
    <name type="scientific">Eragrostis curvula</name>
    <name type="common">weeping love grass</name>
    <dbReference type="NCBI Taxonomy" id="38414"/>
    <lineage>
        <taxon>Eukaryota</taxon>
        <taxon>Viridiplantae</taxon>
        <taxon>Streptophyta</taxon>
        <taxon>Embryophyta</taxon>
        <taxon>Tracheophyta</taxon>
        <taxon>Spermatophyta</taxon>
        <taxon>Magnoliopsida</taxon>
        <taxon>Liliopsida</taxon>
        <taxon>Poales</taxon>
        <taxon>Poaceae</taxon>
        <taxon>PACMAD clade</taxon>
        <taxon>Chloridoideae</taxon>
        <taxon>Eragrostideae</taxon>
        <taxon>Eragrostidinae</taxon>
        <taxon>Eragrostis</taxon>
    </lineage>
</organism>
<reference evidence="2 3" key="1">
    <citation type="journal article" date="2019" name="Sci. Rep.">
        <title>A high-quality genome of Eragrostis curvula grass provides insights into Poaceae evolution and supports new strategies to enhance forage quality.</title>
        <authorList>
            <person name="Carballo J."/>
            <person name="Santos B.A.C.M."/>
            <person name="Zappacosta D."/>
            <person name="Garbus I."/>
            <person name="Selva J.P."/>
            <person name="Gallo C.A."/>
            <person name="Diaz A."/>
            <person name="Albertini E."/>
            <person name="Caccamo M."/>
            <person name="Echenique V."/>
        </authorList>
    </citation>
    <scope>NUCLEOTIDE SEQUENCE [LARGE SCALE GENOMIC DNA]</scope>
    <source>
        <strain evidence="3">cv. Victoria</strain>
        <tissue evidence="2">Leaf</tissue>
    </source>
</reference>
<dbReference type="Proteomes" id="UP000324897">
    <property type="component" value="Chromosome 1"/>
</dbReference>
<evidence type="ECO:0000313" key="3">
    <source>
        <dbReference type="Proteomes" id="UP000324897"/>
    </source>
</evidence>
<protein>
    <submittedName>
        <fullName evidence="2">Uncharacterized protein</fullName>
    </submittedName>
</protein>
<feature type="region of interest" description="Disordered" evidence="1">
    <location>
        <begin position="1"/>
        <end position="30"/>
    </location>
</feature>
<name>A0A5J9UXV3_9POAL</name>
<comment type="caution">
    <text evidence="2">The sequence shown here is derived from an EMBL/GenBank/DDBJ whole genome shotgun (WGS) entry which is preliminary data.</text>
</comment>
<dbReference type="EMBL" id="RWGY01000011">
    <property type="protein sequence ID" value="TVU28732.1"/>
    <property type="molecule type" value="Genomic_DNA"/>
</dbReference>
<keyword evidence="3" id="KW-1185">Reference proteome</keyword>
<dbReference type="AlphaFoldDB" id="A0A5J9UXV3"/>
<evidence type="ECO:0000313" key="2">
    <source>
        <dbReference type="EMBL" id="TVU28732.1"/>
    </source>
</evidence>
<dbReference type="Gramene" id="TVU28732">
    <property type="protein sequence ID" value="TVU28732"/>
    <property type="gene ID" value="EJB05_20262"/>
</dbReference>